<dbReference type="GO" id="GO:0051959">
    <property type="term" value="F:dynein light intermediate chain binding"/>
    <property type="evidence" value="ECO:0007669"/>
    <property type="project" value="InterPro"/>
</dbReference>
<proteinExistence type="predicted"/>
<organism evidence="5 6">
    <name type="scientific">Stichopus japonicus</name>
    <name type="common">Sea cucumber</name>
    <dbReference type="NCBI Taxonomy" id="307972"/>
    <lineage>
        <taxon>Eukaryota</taxon>
        <taxon>Metazoa</taxon>
        <taxon>Echinodermata</taxon>
        <taxon>Eleutherozoa</taxon>
        <taxon>Echinozoa</taxon>
        <taxon>Holothuroidea</taxon>
        <taxon>Aspidochirotacea</taxon>
        <taxon>Aspidochirotida</taxon>
        <taxon>Stichopodidae</taxon>
        <taxon>Apostichopus</taxon>
    </lineage>
</organism>
<dbReference type="Pfam" id="PF12774">
    <property type="entry name" value="AAA_6"/>
    <property type="match status" value="3"/>
</dbReference>
<dbReference type="GO" id="GO:0030286">
    <property type="term" value="C:dynein complex"/>
    <property type="evidence" value="ECO:0007669"/>
    <property type="project" value="InterPro"/>
</dbReference>
<name>A0A2G8KAF2_STIJA</name>
<dbReference type="GO" id="GO:0045505">
    <property type="term" value="F:dynein intermediate chain binding"/>
    <property type="evidence" value="ECO:0007669"/>
    <property type="project" value="InterPro"/>
</dbReference>
<evidence type="ECO:0000259" key="3">
    <source>
        <dbReference type="Pfam" id="PF08393"/>
    </source>
</evidence>
<feature type="domain" description="Dynein heavy chain hydrolytic ATP-binding dynein motor region" evidence="4">
    <location>
        <begin position="673"/>
        <end position="778"/>
    </location>
</feature>
<accession>A0A2G8KAF2</accession>
<dbReference type="InterPro" id="IPR026983">
    <property type="entry name" value="DHC"/>
</dbReference>
<keyword evidence="1" id="KW-0175">Coiled coil</keyword>
<sequence>MLLVGPGCERVYASLAQTFCSTCLLDSQVSLQNMLVSPHLANLRPSAELWRSTLLQVDELVELIEECQSKEIMKAIAADPKVLSILSKRKGQKGWRELQGENLKQILLSMIKVEEGLLKELDHLLTEARMSYPRFSFLNDNDLTDLLAHPSNRQLWIPYIRKLFPGVVGVTLALTSDPFGIHKHLDLQLHADKLEAVSIEGDLNECLALVNPVTPSPAFASWWKHFENSVKSTVGSLLNTCLESRLREDRLSNPENILEELAALETSVGNSPEERNLQQAVKQSFSHWLLRFPAQCVLVAEGVLWFRQMGKVLASGEKEQLERAKDQLQNRLKQYTSVLRDNVHLYLSSQSRARLHILLSNLIMQTLHYKDIIQGLLKLTDVSDKSFDWKKVLKYSLEMSSILCAKHDEKQESKTQTITGYVFGPCHVNQLDSSFAYDYEYLGPNLRVVTTPLSDRCHLAMVMAMKQFECGTVVGPTSSGKTESIKDLAEVMGRNLFTVDCTNISSVRVLGHLLSGLVQSGSWGLFENPQRMTEGLLSVFARQLQHIFHAYQVLSNRSFDQNYETRGKSSVKNLRRHSVTTLLPTTAEKDENSSQKSRKKIFITSEEADIDELKNKSRGRRHSIVRGRQVSVTDHYQTSNDPVPLFINRPKSANVQSTPSVQQWRHKPVTLGHLEFDGHLIPASGNFACFVTMTTDGIRHPEVPANLKASMRPTSMVIPDLLVILETRLICSGFQEHQGLASKLYSLSQILSAQFPENPDCHLDLRVLKSVTDVAALRMYSKRNVYELTRKRRLAEWKHALYSTTETDLTDIFEQDELHKEENALVYAIQLHLLPRLKARHQLHAVKELLRCVFPWGGGGPRPSTGGQEHDPVLLDAIQNQFVADKLQATPQHVNKVIELQETLQHKCGVILVGPAGSGKTVCYHTLARVLNNLHQVPPVEKEEGHKGVPQVPKLKGLSESSPSPSSPSVHRMKFKAEVISRLTLQWLEVATQGKKLPEYPAVDVSVIYPATLSLEEVCEVFSVVG</sequence>
<reference evidence="5 6" key="1">
    <citation type="journal article" date="2017" name="PLoS Biol.">
        <title>The sea cucumber genome provides insights into morphological evolution and visceral regeneration.</title>
        <authorList>
            <person name="Zhang X."/>
            <person name="Sun L."/>
            <person name="Yuan J."/>
            <person name="Sun Y."/>
            <person name="Gao Y."/>
            <person name="Zhang L."/>
            <person name="Li S."/>
            <person name="Dai H."/>
            <person name="Hamel J.F."/>
            <person name="Liu C."/>
            <person name="Yu Y."/>
            <person name="Liu S."/>
            <person name="Lin W."/>
            <person name="Guo K."/>
            <person name="Jin S."/>
            <person name="Xu P."/>
            <person name="Storey K.B."/>
            <person name="Huan P."/>
            <person name="Zhang T."/>
            <person name="Zhou Y."/>
            <person name="Zhang J."/>
            <person name="Lin C."/>
            <person name="Li X."/>
            <person name="Xing L."/>
            <person name="Huo D."/>
            <person name="Sun M."/>
            <person name="Wang L."/>
            <person name="Mercier A."/>
            <person name="Li F."/>
            <person name="Yang H."/>
            <person name="Xiang J."/>
        </authorList>
    </citation>
    <scope>NUCLEOTIDE SEQUENCE [LARGE SCALE GENOMIC DNA]</scope>
    <source>
        <strain evidence="5">Shaxun</strain>
        <tissue evidence="5">Muscle</tissue>
    </source>
</reference>
<dbReference type="STRING" id="307972.A0A2G8KAF2"/>
<dbReference type="PANTHER" id="PTHR45703">
    <property type="entry name" value="DYNEIN HEAVY CHAIN"/>
    <property type="match status" value="1"/>
</dbReference>
<evidence type="ECO:0000256" key="1">
    <source>
        <dbReference type="SAM" id="Coils"/>
    </source>
</evidence>
<dbReference type="AlphaFoldDB" id="A0A2G8KAF2"/>
<feature type="region of interest" description="Disordered" evidence="2">
    <location>
        <begin position="939"/>
        <end position="971"/>
    </location>
</feature>
<feature type="domain" description="Dynein heavy chain hydrolytic ATP-binding dynein motor region" evidence="4">
    <location>
        <begin position="818"/>
        <end position="921"/>
    </location>
</feature>
<evidence type="ECO:0000259" key="4">
    <source>
        <dbReference type="Pfam" id="PF12774"/>
    </source>
</evidence>
<evidence type="ECO:0000313" key="5">
    <source>
        <dbReference type="EMBL" id="PIK44988.1"/>
    </source>
</evidence>
<dbReference type="Gene3D" id="1.10.8.710">
    <property type="match status" value="1"/>
</dbReference>
<dbReference type="InterPro" id="IPR043157">
    <property type="entry name" value="Dynein_AAA1S"/>
</dbReference>
<dbReference type="InterPro" id="IPR042222">
    <property type="entry name" value="Dynein_2_N"/>
</dbReference>
<dbReference type="Gene3D" id="1.20.140.100">
    <property type="entry name" value="Dynein heavy chain, N-terminal domain 2"/>
    <property type="match status" value="1"/>
</dbReference>
<dbReference type="Gene3D" id="3.40.50.300">
    <property type="entry name" value="P-loop containing nucleotide triphosphate hydrolases"/>
    <property type="match status" value="2"/>
</dbReference>
<evidence type="ECO:0000256" key="2">
    <source>
        <dbReference type="SAM" id="MobiDB-lite"/>
    </source>
</evidence>
<dbReference type="Proteomes" id="UP000230750">
    <property type="component" value="Unassembled WGS sequence"/>
</dbReference>
<keyword evidence="6" id="KW-1185">Reference proteome</keyword>
<comment type="caution">
    <text evidence="5">The sequence shown here is derived from an EMBL/GenBank/DDBJ whole genome shotgun (WGS) entry which is preliminary data.</text>
</comment>
<evidence type="ECO:0000313" key="6">
    <source>
        <dbReference type="Proteomes" id="UP000230750"/>
    </source>
</evidence>
<feature type="domain" description="Dynein heavy chain linker" evidence="3">
    <location>
        <begin position="70"/>
        <end position="241"/>
    </location>
</feature>
<feature type="domain" description="Dynein heavy chain hydrolytic ATP-binding dynein motor region" evidence="4">
    <location>
        <begin position="437"/>
        <end position="553"/>
    </location>
</feature>
<dbReference type="PANTHER" id="PTHR45703:SF36">
    <property type="entry name" value="DYNEIN HEAVY CHAIN, CYTOPLASMIC"/>
    <property type="match status" value="1"/>
</dbReference>
<dbReference type="InterPro" id="IPR035699">
    <property type="entry name" value="AAA_6"/>
</dbReference>
<dbReference type="GO" id="GO:0007018">
    <property type="term" value="P:microtubule-based movement"/>
    <property type="evidence" value="ECO:0007669"/>
    <property type="project" value="InterPro"/>
</dbReference>
<dbReference type="Pfam" id="PF08393">
    <property type="entry name" value="DHC_N2"/>
    <property type="match status" value="1"/>
</dbReference>
<gene>
    <name evidence="5" type="ORF">BSL78_18172</name>
</gene>
<feature type="compositionally biased region" description="Low complexity" evidence="2">
    <location>
        <begin position="959"/>
        <end position="969"/>
    </location>
</feature>
<dbReference type="InterPro" id="IPR013602">
    <property type="entry name" value="Dynein_heavy_linker"/>
</dbReference>
<dbReference type="OrthoDB" id="5986589at2759"/>
<dbReference type="InterPro" id="IPR027417">
    <property type="entry name" value="P-loop_NTPase"/>
</dbReference>
<dbReference type="SUPFAM" id="SSF52540">
    <property type="entry name" value="P-loop containing nucleoside triphosphate hydrolases"/>
    <property type="match status" value="1"/>
</dbReference>
<dbReference type="EMBL" id="MRZV01000741">
    <property type="protein sequence ID" value="PIK44988.1"/>
    <property type="molecule type" value="Genomic_DNA"/>
</dbReference>
<evidence type="ECO:0008006" key="7">
    <source>
        <dbReference type="Google" id="ProtNLM"/>
    </source>
</evidence>
<dbReference type="Gene3D" id="3.20.180.20">
    <property type="entry name" value="Dynein heavy chain, N-terminal domain 2"/>
    <property type="match status" value="1"/>
</dbReference>
<dbReference type="Gene3D" id="1.20.58.1120">
    <property type="match status" value="1"/>
</dbReference>
<feature type="coiled-coil region" evidence="1">
    <location>
        <begin position="311"/>
        <end position="338"/>
    </location>
</feature>
<dbReference type="GO" id="GO:0005524">
    <property type="term" value="F:ATP binding"/>
    <property type="evidence" value="ECO:0007669"/>
    <property type="project" value="InterPro"/>
</dbReference>
<protein>
    <recommendedName>
        <fullName evidence="7">Dynein heavy chain domain-containing protein 1</fullName>
    </recommendedName>
</protein>
<dbReference type="InterPro" id="IPR042228">
    <property type="entry name" value="Dynein_linker_3"/>
</dbReference>